<dbReference type="InterPro" id="IPR012967">
    <property type="entry name" value="COMT_dimerisation"/>
</dbReference>
<proteinExistence type="predicted"/>
<dbReference type="GO" id="GO:0046983">
    <property type="term" value="F:protein dimerization activity"/>
    <property type="evidence" value="ECO:0007669"/>
    <property type="project" value="InterPro"/>
</dbReference>
<feature type="active site" description="Proton acceptor" evidence="4">
    <location>
        <position position="292"/>
    </location>
</feature>
<keyword evidence="2" id="KW-0808">Transferase</keyword>
<accession>A0AAV9J413</accession>
<dbReference type="InterPro" id="IPR001077">
    <property type="entry name" value="COMT_C"/>
</dbReference>
<dbReference type="PANTHER" id="PTHR43712:SF1">
    <property type="entry name" value="HYPOTHETICAL O-METHYLTRANSFERASE (EUROFUNG)-RELATED"/>
    <property type="match status" value="1"/>
</dbReference>
<evidence type="ECO:0000256" key="1">
    <source>
        <dbReference type="ARBA" id="ARBA00022603"/>
    </source>
</evidence>
<reference evidence="7 8" key="1">
    <citation type="submission" date="2021-11" db="EMBL/GenBank/DDBJ databases">
        <title>Black yeast isolated from Biological Soil Crust.</title>
        <authorList>
            <person name="Kurbessoian T."/>
        </authorList>
    </citation>
    <scope>NUCLEOTIDE SEQUENCE [LARGE SCALE GENOMIC DNA]</scope>
    <source>
        <strain evidence="7 8">CCFEE 5522</strain>
    </source>
</reference>
<evidence type="ECO:0000259" key="5">
    <source>
        <dbReference type="Pfam" id="PF00891"/>
    </source>
</evidence>
<dbReference type="Pfam" id="PF08100">
    <property type="entry name" value="Dimerisation"/>
    <property type="match status" value="1"/>
</dbReference>
<dbReference type="Gene3D" id="3.40.50.150">
    <property type="entry name" value="Vaccinia Virus protein VP39"/>
    <property type="match status" value="1"/>
</dbReference>
<feature type="domain" description="O-methyltransferase dimerisation" evidence="6">
    <location>
        <begin position="49"/>
        <end position="114"/>
    </location>
</feature>
<sequence length="385" mass="42711">MQDVAANATDIDNDQQARASLLQLSRELTTSLEQPDEVVSLVAFSGGRNMCVRIADDLQLFDLLSAKSPRTIDELAAITGAEAGLLTRLFRTLVGMGFVRQTDKGHFAATAVTRQMAMPSVRAGVRFFYDQGYPILAHAPAYFKANGYKLPRSMTDGPFQFAHGTSEDCYTYWSKQAGVMENFSAFMQGLFGTPMRLGWADWFPVKDVCLDGFDASRGEYCFVDVGGGKGHEAQLVLRKYPDTKGKFVVEDLPFVIDDITELDERIERLPHDFTTPQPIRGARTYFLQNILHNWAPPVGHAILTHLKQAMLPGYSKLLIGNIILAEENVPLRNSGLDIAMLYLHSGSQRSEREWRELVEGVGLTVVKVWYPPGDGDGVVEVELLG</sequence>
<evidence type="ECO:0000313" key="8">
    <source>
        <dbReference type="Proteomes" id="UP001324427"/>
    </source>
</evidence>
<dbReference type="GO" id="GO:0008171">
    <property type="term" value="F:O-methyltransferase activity"/>
    <property type="evidence" value="ECO:0007669"/>
    <property type="project" value="InterPro"/>
</dbReference>
<dbReference type="Pfam" id="PF00891">
    <property type="entry name" value="Methyltransf_2"/>
    <property type="match status" value="1"/>
</dbReference>
<evidence type="ECO:0008006" key="9">
    <source>
        <dbReference type="Google" id="ProtNLM"/>
    </source>
</evidence>
<dbReference type="AlphaFoldDB" id="A0AAV9J413"/>
<keyword evidence="8" id="KW-1185">Reference proteome</keyword>
<dbReference type="PANTHER" id="PTHR43712">
    <property type="entry name" value="PUTATIVE (AFU_ORTHOLOGUE AFUA_4G14580)-RELATED"/>
    <property type="match status" value="1"/>
</dbReference>
<dbReference type="EMBL" id="JAVFHQ010000095">
    <property type="protein sequence ID" value="KAK4539429.1"/>
    <property type="molecule type" value="Genomic_DNA"/>
</dbReference>
<dbReference type="InterPro" id="IPR036390">
    <property type="entry name" value="WH_DNA-bd_sf"/>
</dbReference>
<keyword evidence="3" id="KW-0949">S-adenosyl-L-methionine</keyword>
<comment type="caution">
    <text evidence="7">The sequence shown here is derived from an EMBL/GenBank/DDBJ whole genome shotgun (WGS) entry which is preliminary data.</text>
</comment>
<name>A0AAV9J413_9PEZI</name>
<dbReference type="Proteomes" id="UP001324427">
    <property type="component" value="Unassembled WGS sequence"/>
</dbReference>
<organism evidence="7 8">
    <name type="scientific">Oleoguttula mirabilis</name>
    <dbReference type="NCBI Taxonomy" id="1507867"/>
    <lineage>
        <taxon>Eukaryota</taxon>
        <taxon>Fungi</taxon>
        <taxon>Dikarya</taxon>
        <taxon>Ascomycota</taxon>
        <taxon>Pezizomycotina</taxon>
        <taxon>Dothideomycetes</taxon>
        <taxon>Dothideomycetidae</taxon>
        <taxon>Mycosphaerellales</taxon>
        <taxon>Teratosphaeriaceae</taxon>
        <taxon>Oleoguttula</taxon>
    </lineage>
</organism>
<dbReference type="PROSITE" id="PS51683">
    <property type="entry name" value="SAM_OMT_II"/>
    <property type="match status" value="1"/>
</dbReference>
<dbReference type="Gene3D" id="1.10.10.10">
    <property type="entry name" value="Winged helix-like DNA-binding domain superfamily/Winged helix DNA-binding domain"/>
    <property type="match status" value="1"/>
</dbReference>
<protein>
    <recommendedName>
        <fullName evidence="9">O-methyltransferase</fullName>
    </recommendedName>
</protein>
<evidence type="ECO:0000256" key="2">
    <source>
        <dbReference type="ARBA" id="ARBA00022679"/>
    </source>
</evidence>
<evidence type="ECO:0000256" key="3">
    <source>
        <dbReference type="ARBA" id="ARBA00022691"/>
    </source>
</evidence>
<dbReference type="SUPFAM" id="SSF46785">
    <property type="entry name" value="Winged helix' DNA-binding domain"/>
    <property type="match status" value="1"/>
</dbReference>
<dbReference type="GO" id="GO:0032259">
    <property type="term" value="P:methylation"/>
    <property type="evidence" value="ECO:0007669"/>
    <property type="project" value="UniProtKB-KW"/>
</dbReference>
<evidence type="ECO:0000313" key="7">
    <source>
        <dbReference type="EMBL" id="KAK4539429.1"/>
    </source>
</evidence>
<evidence type="ECO:0000256" key="4">
    <source>
        <dbReference type="PIRSR" id="PIRSR005739-1"/>
    </source>
</evidence>
<dbReference type="SUPFAM" id="SSF53335">
    <property type="entry name" value="S-adenosyl-L-methionine-dependent methyltransferases"/>
    <property type="match status" value="1"/>
</dbReference>
<dbReference type="PIRSF" id="PIRSF005739">
    <property type="entry name" value="O-mtase"/>
    <property type="match status" value="1"/>
</dbReference>
<dbReference type="InterPro" id="IPR016461">
    <property type="entry name" value="COMT-like"/>
</dbReference>
<dbReference type="InterPro" id="IPR029063">
    <property type="entry name" value="SAM-dependent_MTases_sf"/>
</dbReference>
<feature type="domain" description="O-methyltransferase C-terminal" evidence="5">
    <location>
        <begin position="205"/>
        <end position="362"/>
    </location>
</feature>
<gene>
    <name evidence="7" type="ORF">LTR36_010950</name>
</gene>
<keyword evidence="1" id="KW-0489">Methyltransferase</keyword>
<evidence type="ECO:0000259" key="6">
    <source>
        <dbReference type="Pfam" id="PF08100"/>
    </source>
</evidence>
<dbReference type="InterPro" id="IPR036388">
    <property type="entry name" value="WH-like_DNA-bd_sf"/>
</dbReference>